<evidence type="ECO:0000313" key="2">
    <source>
        <dbReference type="EMBL" id="OPX49338.1"/>
    </source>
</evidence>
<dbReference type="Proteomes" id="UP000191448">
    <property type="component" value="Unassembled WGS sequence"/>
</dbReference>
<name>A0A1V4SYQ8_9CLOT</name>
<dbReference type="RefSeq" id="WP_080022039.1">
    <property type="nucleotide sequence ID" value="NZ_LTAY01000025.1"/>
</dbReference>
<feature type="compositionally biased region" description="Polar residues" evidence="1">
    <location>
        <begin position="25"/>
        <end position="39"/>
    </location>
</feature>
<accession>A0A1V4SYQ8</accession>
<proteinExistence type="predicted"/>
<comment type="caution">
    <text evidence="2">The sequence shown here is derived from an EMBL/GenBank/DDBJ whole genome shotgun (WGS) entry which is preliminary data.</text>
</comment>
<sequence length="70" mass="7880">MEKKYSCHHKKKASLIPANQLTCNNSEDYQPKVNANSPEPNDGTFIHHEDNSFSANGVVRYGEETDVDDI</sequence>
<evidence type="ECO:0000313" key="3">
    <source>
        <dbReference type="Proteomes" id="UP000191448"/>
    </source>
</evidence>
<gene>
    <name evidence="2" type="ORF">CLTHE_07200</name>
</gene>
<protein>
    <submittedName>
        <fullName evidence="2">Uncharacterized protein</fullName>
    </submittedName>
</protein>
<evidence type="ECO:0000256" key="1">
    <source>
        <dbReference type="SAM" id="MobiDB-lite"/>
    </source>
</evidence>
<organism evidence="2 3">
    <name type="scientific">Clostridium thermobutyricum DSM 4928</name>
    <dbReference type="NCBI Taxonomy" id="1121339"/>
    <lineage>
        <taxon>Bacteria</taxon>
        <taxon>Bacillati</taxon>
        <taxon>Bacillota</taxon>
        <taxon>Clostridia</taxon>
        <taxon>Eubacteriales</taxon>
        <taxon>Clostridiaceae</taxon>
        <taxon>Clostridium</taxon>
    </lineage>
</organism>
<reference evidence="2 3" key="1">
    <citation type="submission" date="2016-02" db="EMBL/GenBank/DDBJ databases">
        <title>Genome sequence of Clostridium thermobutyricum DSM 4928.</title>
        <authorList>
            <person name="Poehlein A."/>
            <person name="Daniel R."/>
        </authorList>
    </citation>
    <scope>NUCLEOTIDE SEQUENCE [LARGE SCALE GENOMIC DNA]</scope>
    <source>
        <strain evidence="2 3">DSM 4928</strain>
    </source>
</reference>
<dbReference type="OrthoDB" id="1921104at2"/>
<dbReference type="EMBL" id="LTAY01000025">
    <property type="protein sequence ID" value="OPX49338.1"/>
    <property type="molecule type" value="Genomic_DNA"/>
</dbReference>
<dbReference type="AlphaFoldDB" id="A0A1V4SYQ8"/>
<feature type="region of interest" description="Disordered" evidence="1">
    <location>
        <begin position="25"/>
        <end position="50"/>
    </location>
</feature>